<feature type="transmembrane region" description="Helical" evidence="2">
    <location>
        <begin position="12"/>
        <end position="33"/>
    </location>
</feature>
<dbReference type="Gene3D" id="3.30.700.10">
    <property type="entry name" value="Glycoprotein, Type 4 Pilin"/>
    <property type="match status" value="1"/>
</dbReference>
<keyword evidence="2" id="KW-0472">Membrane</keyword>
<protein>
    <recommendedName>
        <fullName evidence="5">Type II secretion system protein GspG C-terminal domain-containing protein</fullName>
    </recommendedName>
</protein>
<evidence type="ECO:0000256" key="1">
    <source>
        <dbReference type="SAM" id="MobiDB-lite"/>
    </source>
</evidence>
<dbReference type="Proteomes" id="UP000035036">
    <property type="component" value="Plasmid pGSUB1"/>
</dbReference>
<dbReference type="RefSeq" id="WP_040202742.1">
    <property type="nucleotide sequence ID" value="NZ_CP010312.1"/>
</dbReference>
<keyword evidence="4" id="KW-1185">Reference proteome</keyword>
<keyword evidence="2" id="KW-1133">Transmembrane helix</keyword>
<dbReference type="AlphaFoldDB" id="A0A0B5FVA7"/>
<sequence length="334" mass="35908">MRFNNQKGLALLEVVIAAAIVAIMGSVGMVSWAQISNVKSQKNTEQNILAAKSAYIQHYENTGSRASSLQDLVYLIGKAPRDGWRQPLTLWEDVSYDPDGNGAVEYDAVIISPGQDTVVDSSVDASGNLTLSSKDTATLVSLETQRLEKLDQAAEEMKLILQAALSYYDKTGTKPSTIADLDGHIPFNRKDSSGNLLDPWRSPYQSQDSTSAPGGFFSVSSYGPDRSGSTSDDLENFVPQSQYDGVARNVSLRRIASANAALSIYETNWGDPGCSTDPAQCVTYLVVDPLGNALMDGKNAYDAWGRILIYDASLGGFFSTGPDGDSSTLSDNVR</sequence>
<evidence type="ECO:0000313" key="3">
    <source>
        <dbReference type="EMBL" id="AJF08115.1"/>
    </source>
</evidence>
<dbReference type="SUPFAM" id="SSF54523">
    <property type="entry name" value="Pili subunits"/>
    <property type="match status" value="2"/>
</dbReference>
<evidence type="ECO:0008006" key="5">
    <source>
        <dbReference type="Google" id="ProtNLM"/>
    </source>
</evidence>
<dbReference type="InterPro" id="IPR045584">
    <property type="entry name" value="Pilin-like"/>
</dbReference>
<feature type="region of interest" description="Disordered" evidence="1">
    <location>
        <begin position="194"/>
        <end position="217"/>
    </location>
</feature>
<dbReference type="EMBL" id="CP010312">
    <property type="protein sequence ID" value="AJF08115.1"/>
    <property type="molecule type" value="Genomic_DNA"/>
</dbReference>
<reference evidence="3 4" key="1">
    <citation type="journal article" date="2015" name="Genome Announc.">
        <title>Genomes of Geoalkalibacter ferrihydriticus Z-0531T and Geoalkalibacter subterraneus Red1T, Two Haloalkaliphilic Metal-Reducing Deltaproteobacteria.</title>
        <authorList>
            <person name="Badalamenti J.P."/>
            <person name="Krajmalnik-Brown R."/>
            <person name="Torres C.I."/>
            <person name="Bond D.R."/>
        </authorList>
    </citation>
    <scope>NUCLEOTIDE SEQUENCE [LARGE SCALE GENOMIC DNA]</scope>
    <source>
        <strain evidence="3 4">Red1</strain>
        <plasmid evidence="4">Plasmid pGSUB1</plasmid>
    </source>
</reference>
<feature type="compositionally biased region" description="Polar residues" evidence="1">
    <location>
        <begin position="203"/>
        <end position="212"/>
    </location>
</feature>
<dbReference type="HOGENOM" id="CLU_830953_0_0_7"/>
<keyword evidence="2" id="KW-0812">Transmembrane</keyword>
<geneLocation type="plasmid" evidence="3 4">
    <name>pGSUB1</name>
</geneLocation>
<organism evidence="3 4">
    <name type="scientific">Geoalkalibacter subterraneus</name>
    <dbReference type="NCBI Taxonomy" id="483547"/>
    <lineage>
        <taxon>Bacteria</taxon>
        <taxon>Pseudomonadati</taxon>
        <taxon>Thermodesulfobacteriota</taxon>
        <taxon>Desulfuromonadia</taxon>
        <taxon>Desulfuromonadales</taxon>
        <taxon>Geoalkalibacteraceae</taxon>
        <taxon>Geoalkalibacter</taxon>
    </lineage>
</organism>
<keyword evidence="3" id="KW-0614">Plasmid</keyword>
<proteinExistence type="predicted"/>
<evidence type="ECO:0000313" key="4">
    <source>
        <dbReference type="Proteomes" id="UP000035036"/>
    </source>
</evidence>
<dbReference type="KEGG" id="gsb:GSUB_16520"/>
<evidence type="ECO:0000256" key="2">
    <source>
        <dbReference type="SAM" id="Phobius"/>
    </source>
</evidence>
<accession>A0A0B5FVA7</accession>
<gene>
    <name evidence="3" type="ORF">GSUB_16520</name>
</gene>
<name>A0A0B5FVA7_9BACT</name>